<dbReference type="GO" id="GO:0008010">
    <property type="term" value="F:structural constituent of chitin-based larval cuticle"/>
    <property type="evidence" value="ECO:0007669"/>
    <property type="project" value="TreeGrafter"/>
</dbReference>
<accession>A0A9P0FIR4</accession>
<evidence type="ECO:0000256" key="3">
    <source>
        <dbReference type="SAM" id="SignalP"/>
    </source>
</evidence>
<dbReference type="AlphaFoldDB" id="A0A9P0FIR4"/>
<reference evidence="4" key="1">
    <citation type="submission" date="2021-12" db="EMBL/GenBank/DDBJ databases">
        <authorList>
            <person name="King R."/>
        </authorList>
    </citation>
    <scope>NUCLEOTIDE SEQUENCE</scope>
</reference>
<dbReference type="InterPro" id="IPR031311">
    <property type="entry name" value="CHIT_BIND_RR_consensus"/>
</dbReference>
<protein>
    <submittedName>
        <fullName evidence="4">Uncharacterized protein</fullName>
    </submittedName>
</protein>
<dbReference type="EMBL" id="OV121136">
    <property type="protein sequence ID" value="CAH0558129.1"/>
    <property type="molecule type" value="Genomic_DNA"/>
</dbReference>
<dbReference type="PROSITE" id="PS00233">
    <property type="entry name" value="CHIT_BIND_RR_1"/>
    <property type="match status" value="1"/>
</dbReference>
<sequence>MKVVLALFALVAVAVAAPPQGGPDKDAVVVKYDNDNIGVDGYNYAYETSNGIAAEETAELKNAGSENESISVRGSYRFIGADGVTYEVTYIADENGFQPTALSAPQGQDKDATIVKSEMENIGIDGFNWAYETSNGISAQETGELKNAGTENESISVKGSYKYVGPDGQTYEVTYIADENGFQPQGAHLLNSA</sequence>
<organism evidence="4 5">
    <name type="scientific">Brassicogethes aeneus</name>
    <name type="common">Rape pollen beetle</name>
    <name type="synonym">Meligethes aeneus</name>
    <dbReference type="NCBI Taxonomy" id="1431903"/>
    <lineage>
        <taxon>Eukaryota</taxon>
        <taxon>Metazoa</taxon>
        <taxon>Ecdysozoa</taxon>
        <taxon>Arthropoda</taxon>
        <taxon>Hexapoda</taxon>
        <taxon>Insecta</taxon>
        <taxon>Pterygota</taxon>
        <taxon>Neoptera</taxon>
        <taxon>Endopterygota</taxon>
        <taxon>Coleoptera</taxon>
        <taxon>Polyphaga</taxon>
        <taxon>Cucujiformia</taxon>
        <taxon>Nitidulidae</taxon>
        <taxon>Meligethinae</taxon>
        <taxon>Brassicogethes</taxon>
    </lineage>
</organism>
<keyword evidence="3" id="KW-0732">Signal</keyword>
<gene>
    <name evidence="4" type="ORF">MELIAE_LOCUS8670</name>
</gene>
<dbReference type="PROSITE" id="PS51155">
    <property type="entry name" value="CHIT_BIND_RR_2"/>
    <property type="match status" value="2"/>
</dbReference>
<proteinExistence type="predicted"/>
<dbReference type="GO" id="GO:0062129">
    <property type="term" value="C:chitin-based extracellular matrix"/>
    <property type="evidence" value="ECO:0007669"/>
    <property type="project" value="TreeGrafter"/>
</dbReference>
<dbReference type="Proteomes" id="UP001154078">
    <property type="component" value="Chromosome 5"/>
</dbReference>
<keyword evidence="5" id="KW-1185">Reference proteome</keyword>
<dbReference type="Pfam" id="PF00379">
    <property type="entry name" value="Chitin_bind_4"/>
    <property type="match status" value="2"/>
</dbReference>
<name>A0A9P0FIR4_BRAAE</name>
<dbReference type="PANTHER" id="PTHR10380:SF218">
    <property type="entry name" value="ADULT CUTICLE PROTEIN 65AA-RELATED"/>
    <property type="match status" value="1"/>
</dbReference>
<dbReference type="PRINTS" id="PR00947">
    <property type="entry name" value="CUTICLE"/>
</dbReference>
<dbReference type="OrthoDB" id="7255276at2759"/>
<feature type="chain" id="PRO_5040493831" evidence="3">
    <location>
        <begin position="17"/>
        <end position="193"/>
    </location>
</feature>
<evidence type="ECO:0000256" key="2">
    <source>
        <dbReference type="PROSITE-ProRule" id="PRU00497"/>
    </source>
</evidence>
<dbReference type="InterPro" id="IPR050468">
    <property type="entry name" value="Cuticle_Struct_Prot"/>
</dbReference>
<evidence type="ECO:0000256" key="1">
    <source>
        <dbReference type="ARBA" id="ARBA00022460"/>
    </source>
</evidence>
<keyword evidence="1 2" id="KW-0193">Cuticle</keyword>
<evidence type="ECO:0000313" key="5">
    <source>
        <dbReference type="Proteomes" id="UP001154078"/>
    </source>
</evidence>
<dbReference type="PANTHER" id="PTHR10380">
    <property type="entry name" value="CUTICLE PROTEIN"/>
    <property type="match status" value="1"/>
</dbReference>
<evidence type="ECO:0000313" key="4">
    <source>
        <dbReference type="EMBL" id="CAH0558129.1"/>
    </source>
</evidence>
<dbReference type="InterPro" id="IPR000618">
    <property type="entry name" value="Insect_cuticle"/>
</dbReference>
<feature type="signal peptide" evidence="3">
    <location>
        <begin position="1"/>
        <end position="16"/>
    </location>
</feature>